<dbReference type="GO" id="GO:0005634">
    <property type="term" value="C:nucleus"/>
    <property type="evidence" value="ECO:0007669"/>
    <property type="project" value="TreeGrafter"/>
</dbReference>
<evidence type="ECO:0000256" key="6">
    <source>
        <dbReference type="ARBA" id="ARBA00022777"/>
    </source>
</evidence>
<dbReference type="FunFam" id="1.10.510.10:FF:000611">
    <property type="entry name" value="CMGC family protein kinase"/>
    <property type="match status" value="1"/>
</dbReference>
<comment type="caution">
    <text evidence="13">The sequence shown here is derived from an EMBL/GenBank/DDBJ whole genome shotgun (WGS) entry which is preliminary data.</text>
</comment>
<dbReference type="SMART" id="SM00220">
    <property type="entry name" value="S_TKc"/>
    <property type="match status" value="1"/>
</dbReference>
<evidence type="ECO:0000256" key="4">
    <source>
        <dbReference type="ARBA" id="ARBA00022679"/>
    </source>
</evidence>
<dbReference type="InterPro" id="IPR017441">
    <property type="entry name" value="Protein_kinase_ATP_BS"/>
</dbReference>
<name>A0A3L8E4E0_OOCBI</name>
<organism evidence="13">
    <name type="scientific">Ooceraea biroi</name>
    <name type="common">Clonal raider ant</name>
    <name type="synonym">Cerapachys biroi</name>
    <dbReference type="NCBI Taxonomy" id="2015173"/>
    <lineage>
        <taxon>Eukaryota</taxon>
        <taxon>Metazoa</taxon>
        <taxon>Ecdysozoa</taxon>
        <taxon>Arthropoda</taxon>
        <taxon>Hexapoda</taxon>
        <taxon>Insecta</taxon>
        <taxon>Pterygota</taxon>
        <taxon>Neoptera</taxon>
        <taxon>Endopterygota</taxon>
        <taxon>Hymenoptera</taxon>
        <taxon>Apocrita</taxon>
        <taxon>Aculeata</taxon>
        <taxon>Formicoidea</taxon>
        <taxon>Formicidae</taxon>
        <taxon>Dorylinae</taxon>
        <taxon>Ooceraea</taxon>
    </lineage>
</organism>
<dbReference type="InterPro" id="IPR000719">
    <property type="entry name" value="Prot_kinase_dom"/>
</dbReference>
<dbReference type="OrthoDB" id="1732493at2759"/>
<evidence type="ECO:0000256" key="10">
    <source>
        <dbReference type="PROSITE-ProRule" id="PRU10141"/>
    </source>
</evidence>
<dbReference type="Pfam" id="PF00069">
    <property type="entry name" value="Pkinase"/>
    <property type="match status" value="1"/>
</dbReference>
<dbReference type="GO" id="GO:0005737">
    <property type="term" value="C:cytoplasm"/>
    <property type="evidence" value="ECO:0007669"/>
    <property type="project" value="TreeGrafter"/>
</dbReference>
<evidence type="ECO:0000256" key="9">
    <source>
        <dbReference type="ARBA" id="ARBA00048367"/>
    </source>
</evidence>
<evidence type="ECO:0000313" key="13">
    <source>
        <dbReference type="EMBL" id="RLU27343.1"/>
    </source>
</evidence>
<comment type="catalytic activity">
    <reaction evidence="9">
        <text>L-seryl-[protein] + ATP = O-phospho-L-seryl-[protein] + ADP + H(+)</text>
        <dbReference type="Rhea" id="RHEA:17989"/>
        <dbReference type="Rhea" id="RHEA-COMP:9863"/>
        <dbReference type="Rhea" id="RHEA-COMP:11604"/>
        <dbReference type="ChEBI" id="CHEBI:15378"/>
        <dbReference type="ChEBI" id="CHEBI:29999"/>
        <dbReference type="ChEBI" id="CHEBI:30616"/>
        <dbReference type="ChEBI" id="CHEBI:83421"/>
        <dbReference type="ChEBI" id="CHEBI:456216"/>
        <dbReference type="EC" id="2.7.11.22"/>
    </reaction>
</comment>
<dbReference type="FunFam" id="3.30.200.20:FF:000124">
    <property type="entry name" value="Cyclin-dependent kinase 4"/>
    <property type="match status" value="1"/>
</dbReference>
<keyword evidence="7 10" id="KW-0067">ATP-binding</keyword>
<keyword evidence="6" id="KW-0418">Kinase</keyword>
<feature type="region of interest" description="Disordered" evidence="11">
    <location>
        <begin position="1"/>
        <end position="149"/>
    </location>
</feature>
<feature type="binding site" evidence="10">
    <location>
        <position position="244"/>
    </location>
    <ligand>
        <name>ATP</name>
        <dbReference type="ChEBI" id="CHEBI:30616"/>
    </ligand>
</feature>
<reference evidence="13" key="2">
    <citation type="submission" date="2018-07" db="EMBL/GenBank/DDBJ databases">
        <authorList>
            <person name="Mckenzie S.K."/>
            <person name="Kronauer D.J.C."/>
        </authorList>
    </citation>
    <scope>NUCLEOTIDE SEQUENCE</scope>
    <source>
        <strain evidence="13">Clonal line C1</strain>
    </source>
</reference>
<feature type="compositionally biased region" description="Basic and acidic residues" evidence="11">
    <location>
        <begin position="60"/>
        <end position="76"/>
    </location>
</feature>
<evidence type="ECO:0000256" key="2">
    <source>
        <dbReference type="ARBA" id="ARBA00012425"/>
    </source>
</evidence>
<evidence type="ECO:0000256" key="8">
    <source>
        <dbReference type="ARBA" id="ARBA00047811"/>
    </source>
</evidence>
<evidence type="ECO:0000256" key="7">
    <source>
        <dbReference type="ARBA" id="ARBA00022840"/>
    </source>
</evidence>
<dbReference type="InterPro" id="IPR008271">
    <property type="entry name" value="Ser/Thr_kinase_AS"/>
</dbReference>
<evidence type="ECO:0000256" key="11">
    <source>
        <dbReference type="SAM" id="MobiDB-lite"/>
    </source>
</evidence>
<evidence type="ECO:0000256" key="3">
    <source>
        <dbReference type="ARBA" id="ARBA00022527"/>
    </source>
</evidence>
<reference evidence="13" key="1">
    <citation type="journal article" date="2018" name="Genome Res.">
        <title>The genomic architecture and molecular evolution of ant odorant receptors.</title>
        <authorList>
            <person name="McKenzie S.K."/>
            <person name="Kronauer D.J.C."/>
        </authorList>
    </citation>
    <scope>NUCLEOTIDE SEQUENCE [LARGE SCALE GENOMIC DNA]</scope>
    <source>
        <strain evidence="13">Clonal line C1</strain>
    </source>
</reference>
<keyword evidence="5 10" id="KW-0547">Nucleotide-binding</keyword>
<dbReference type="GO" id="GO:0007165">
    <property type="term" value="P:signal transduction"/>
    <property type="evidence" value="ECO:0007669"/>
    <property type="project" value="TreeGrafter"/>
</dbReference>
<dbReference type="PANTHER" id="PTHR24056:SF472">
    <property type="entry name" value="CYCLIN-DEPENDENT KINASE 4, ISOFORM A"/>
    <property type="match status" value="1"/>
</dbReference>
<dbReference type="InterPro" id="IPR050108">
    <property type="entry name" value="CDK"/>
</dbReference>
<evidence type="ECO:0000256" key="1">
    <source>
        <dbReference type="ARBA" id="ARBA00006485"/>
    </source>
</evidence>
<dbReference type="Proteomes" id="UP000279307">
    <property type="component" value="Chromosome 1"/>
</dbReference>
<dbReference type="GO" id="GO:0004693">
    <property type="term" value="F:cyclin-dependent protein serine/threonine kinase activity"/>
    <property type="evidence" value="ECO:0007669"/>
    <property type="project" value="UniProtKB-EC"/>
</dbReference>
<comment type="similarity">
    <text evidence="1">Belongs to the protein kinase superfamily. CMGC Ser/Thr protein kinase family. CDC2/CDKX subfamily.</text>
</comment>
<dbReference type="EC" id="2.7.11.22" evidence="2"/>
<dbReference type="SUPFAM" id="SSF56112">
    <property type="entry name" value="Protein kinase-like (PK-like)"/>
    <property type="match status" value="1"/>
</dbReference>
<feature type="domain" description="Protein kinase" evidence="12">
    <location>
        <begin position="215"/>
        <end position="520"/>
    </location>
</feature>
<keyword evidence="4" id="KW-0808">Transferase</keyword>
<dbReference type="GO" id="GO:0030332">
    <property type="term" value="F:cyclin binding"/>
    <property type="evidence" value="ECO:0007669"/>
    <property type="project" value="TreeGrafter"/>
</dbReference>
<dbReference type="PROSITE" id="PS00108">
    <property type="entry name" value="PROTEIN_KINASE_ST"/>
    <property type="match status" value="1"/>
</dbReference>
<proteinExistence type="inferred from homology"/>
<dbReference type="AlphaFoldDB" id="A0A3L8E4E0"/>
<dbReference type="PROSITE" id="PS50011">
    <property type="entry name" value="PROTEIN_KINASE_DOM"/>
    <property type="match status" value="1"/>
</dbReference>
<gene>
    <name evidence="13" type="ORF">DMN91_001144</name>
</gene>
<dbReference type="GO" id="GO:0005524">
    <property type="term" value="F:ATP binding"/>
    <property type="evidence" value="ECO:0007669"/>
    <property type="project" value="UniProtKB-UniRule"/>
</dbReference>
<dbReference type="GO" id="GO:0010468">
    <property type="term" value="P:regulation of gene expression"/>
    <property type="evidence" value="ECO:0007669"/>
    <property type="project" value="TreeGrafter"/>
</dbReference>
<protein>
    <recommendedName>
        <fullName evidence="2">cyclin-dependent kinase</fullName>
        <ecNumber evidence="2">2.7.11.22</ecNumber>
    </recommendedName>
</protein>
<dbReference type="InterPro" id="IPR011009">
    <property type="entry name" value="Kinase-like_dom_sf"/>
</dbReference>
<dbReference type="GO" id="GO:0000082">
    <property type="term" value="P:G1/S transition of mitotic cell cycle"/>
    <property type="evidence" value="ECO:0007669"/>
    <property type="project" value="TreeGrafter"/>
</dbReference>
<dbReference type="PROSITE" id="PS00107">
    <property type="entry name" value="PROTEIN_KINASE_ATP"/>
    <property type="match status" value="1"/>
</dbReference>
<dbReference type="GO" id="GO:0000307">
    <property type="term" value="C:cyclin-dependent protein kinase holoenzyme complex"/>
    <property type="evidence" value="ECO:0007669"/>
    <property type="project" value="TreeGrafter"/>
</dbReference>
<dbReference type="Gene3D" id="1.10.510.10">
    <property type="entry name" value="Transferase(Phosphotransferase) domain 1"/>
    <property type="match status" value="1"/>
</dbReference>
<dbReference type="EMBL" id="QOIP01000001">
    <property type="protein sequence ID" value="RLU27343.1"/>
    <property type="molecule type" value="Genomic_DNA"/>
</dbReference>
<keyword evidence="3" id="KW-0723">Serine/threonine-protein kinase</keyword>
<evidence type="ECO:0000256" key="5">
    <source>
        <dbReference type="ARBA" id="ARBA00022741"/>
    </source>
</evidence>
<dbReference type="GO" id="GO:0010389">
    <property type="term" value="P:regulation of G2/M transition of mitotic cell cycle"/>
    <property type="evidence" value="ECO:0007669"/>
    <property type="project" value="TreeGrafter"/>
</dbReference>
<comment type="catalytic activity">
    <reaction evidence="8">
        <text>L-threonyl-[protein] + ATP = O-phospho-L-threonyl-[protein] + ADP + H(+)</text>
        <dbReference type="Rhea" id="RHEA:46608"/>
        <dbReference type="Rhea" id="RHEA-COMP:11060"/>
        <dbReference type="Rhea" id="RHEA-COMP:11605"/>
        <dbReference type="ChEBI" id="CHEBI:15378"/>
        <dbReference type="ChEBI" id="CHEBI:30013"/>
        <dbReference type="ChEBI" id="CHEBI:30616"/>
        <dbReference type="ChEBI" id="CHEBI:61977"/>
        <dbReference type="ChEBI" id="CHEBI:456216"/>
        <dbReference type="EC" id="2.7.11.22"/>
    </reaction>
</comment>
<dbReference type="Gene3D" id="3.30.200.20">
    <property type="entry name" value="Phosphorylase Kinase, domain 1"/>
    <property type="match status" value="1"/>
</dbReference>
<sequence>MSAQWFRFREDEFPGSARRAGLPSVYRRYRENVVMAGTSQRSSEELEPDLSVQPAPKRSKWSETSDEPSVKGRSTESTETPSTSKISLETDVTSEQEKDKQSSDVAESAGTSEQSALIGETSTESSEELVQTAESSEELVQTAESTEELIQKHSEACERERDTAAEAIPGTSQGTELGTLKYIVMKCSNPVNRRTSLAVDDESMSNFPLRSNSAYETLSSIGGGAYGTVFKAKDKSSGQVVALKKIRVPLSEDGLPVSTVREIAALKSLEPYEHPHIVRLLDVCQGEEQSEGSLSDDEQQSERSSRGLSLWLVFEHVERDLDSFIKSHRVQNPRSFIPSSQVRQMMKELLTGVDFLHSHRILHRDLKPQNILVTRDGRIKIADFGLAKTYDFEMRLTSLVATLWYRAPEVLLGCSYASSVDIWSVGCIFAELCRLEPLFPGGSEGDQLDRIFQVLGTPTQNAWPENVSLSWNAFPYRQPKHFGAIIPDLNEHGLDLIQSMLVFNPESRITAAQALTHRYFN</sequence>
<feature type="compositionally biased region" description="Polar residues" evidence="11">
    <location>
        <begin position="103"/>
        <end position="144"/>
    </location>
</feature>
<dbReference type="PANTHER" id="PTHR24056">
    <property type="entry name" value="CELL DIVISION PROTEIN KINASE"/>
    <property type="match status" value="1"/>
</dbReference>
<accession>A0A3L8E4E0</accession>
<evidence type="ECO:0000259" key="12">
    <source>
        <dbReference type="PROSITE" id="PS50011"/>
    </source>
</evidence>